<keyword evidence="3" id="KW-1185">Reference proteome</keyword>
<organism evidence="2 3">
    <name type="scientific">Lentinus tigrinus ALCF2SS1-6</name>
    <dbReference type="NCBI Taxonomy" id="1328759"/>
    <lineage>
        <taxon>Eukaryota</taxon>
        <taxon>Fungi</taxon>
        <taxon>Dikarya</taxon>
        <taxon>Basidiomycota</taxon>
        <taxon>Agaricomycotina</taxon>
        <taxon>Agaricomycetes</taxon>
        <taxon>Polyporales</taxon>
        <taxon>Polyporaceae</taxon>
        <taxon>Lentinus</taxon>
    </lineage>
</organism>
<sequence length="107" mass="11025">MPPFRAASFPNPPPASTHSGPDCSYPDIAHSADGSQNTPNGGSSECPSDASYPLPHAASLGVSSSLLQALPTSSLHAVFLQLRPLDFALPPSASISAHRPAVNPRRT</sequence>
<evidence type="ECO:0000256" key="1">
    <source>
        <dbReference type="SAM" id="MobiDB-lite"/>
    </source>
</evidence>
<name>A0A5C2SRW4_9APHY</name>
<reference evidence="2" key="1">
    <citation type="journal article" date="2018" name="Genome Biol. Evol.">
        <title>Genomics and development of Lentinus tigrinus, a white-rot wood-decaying mushroom with dimorphic fruiting bodies.</title>
        <authorList>
            <person name="Wu B."/>
            <person name="Xu Z."/>
            <person name="Knudson A."/>
            <person name="Carlson A."/>
            <person name="Chen N."/>
            <person name="Kovaka S."/>
            <person name="LaButti K."/>
            <person name="Lipzen A."/>
            <person name="Pennachio C."/>
            <person name="Riley R."/>
            <person name="Schakwitz W."/>
            <person name="Umezawa K."/>
            <person name="Ohm R.A."/>
            <person name="Grigoriev I.V."/>
            <person name="Nagy L.G."/>
            <person name="Gibbons J."/>
            <person name="Hibbett D."/>
        </authorList>
    </citation>
    <scope>NUCLEOTIDE SEQUENCE [LARGE SCALE GENOMIC DNA]</scope>
    <source>
        <strain evidence="2">ALCF2SS1-6</strain>
    </source>
</reference>
<dbReference type="EMBL" id="ML122251">
    <property type="protein sequence ID" value="RPD66098.1"/>
    <property type="molecule type" value="Genomic_DNA"/>
</dbReference>
<evidence type="ECO:0000313" key="3">
    <source>
        <dbReference type="Proteomes" id="UP000313359"/>
    </source>
</evidence>
<accession>A0A5C2SRW4</accession>
<proteinExistence type="predicted"/>
<dbReference type="Proteomes" id="UP000313359">
    <property type="component" value="Unassembled WGS sequence"/>
</dbReference>
<feature type="compositionally biased region" description="Polar residues" evidence="1">
    <location>
        <begin position="33"/>
        <end position="46"/>
    </location>
</feature>
<dbReference type="AlphaFoldDB" id="A0A5C2SRW4"/>
<evidence type="ECO:0000313" key="2">
    <source>
        <dbReference type="EMBL" id="RPD66098.1"/>
    </source>
</evidence>
<gene>
    <name evidence="2" type="ORF">L227DRAFT_570022</name>
</gene>
<protein>
    <submittedName>
        <fullName evidence="2">Uncharacterized protein</fullName>
    </submittedName>
</protein>
<feature type="region of interest" description="Disordered" evidence="1">
    <location>
        <begin position="1"/>
        <end position="54"/>
    </location>
</feature>